<dbReference type="Gene3D" id="3.50.80.20">
    <property type="entry name" value="D-Ala-D-Ala carboxypeptidase C, peptidase S13"/>
    <property type="match status" value="1"/>
</dbReference>
<proteinExistence type="inferred from homology"/>
<evidence type="ECO:0000313" key="4">
    <source>
        <dbReference type="EMBL" id="RRJ22878.1"/>
    </source>
</evidence>
<dbReference type="AlphaFoldDB" id="A0A3P3QQ29"/>
<organism evidence="4 5">
    <name type="scientific">Rheinheimera mesophila</name>
    <dbReference type="NCBI Taxonomy" id="1547515"/>
    <lineage>
        <taxon>Bacteria</taxon>
        <taxon>Pseudomonadati</taxon>
        <taxon>Pseudomonadota</taxon>
        <taxon>Gammaproteobacteria</taxon>
        <taxon>Chromatiales</taxon>
        <taxon>Chromatiaceae</taxon>
        <taxon>Rheinheimera</taxon>
    </lineage>
</organism>
<dbReference type="EC" id="3.4.16.4" evidence="4"/>
<keyword evidence="3" id="KW-0732">Signal</keyword>
<dbReference type="Pfam" id="PF02113">
    <property type="entry name" value="Peptidase_S13"/>
    <property type="match status" value="1"/>
</dbReference>
<dbReference type="GO" id="GO:0006508">
    <property type="term" value="P:proteolysis"/>
    <property type="evidence" value="ECO:0007669"/>
    <property type="project" value="InterPro"/>
</dbReference>
<keyword evidence="4" id="KW-0645">Protease</keyword>
<dbReference type="Gene3D" id="3.40.710.10">
    <property type="entry name" value="DD-peptidase/beta-lactamase superfamily"/>
    <property type="match status" value="2"/>
</dbReference>
<dbReference type="GO" id="GO:0000270">
    <property type="term" value="P:peptidoglycan metabolic process"/>
    <property type="evidence" value="ECO:0007669"/>
    <property type="project" value="TreeGrafter"/>
</dbReference>
<evidence type="ECO:0000256" key="2">
    <source>
        <dbReference type="ARBA" id="ARBA00022801"/>
    </source>
</evidence>
<comment type="caution">
    <text evidence="4">The sequence shown here is derived from an EMBL/GenBank/DDBJ whole genome shotgun (WGS) entry which is preliminary data.</text>
</comment>
<evidence type="ECO:0000313" key="5">
    <source>
        <dbReference type="Proteomes" id="UP000276260"/>
    </source>
</evidence>
<dbReference type="PRINTS" id="PR00922">
    <property type="entry name" value="DADACBPTASE3"/>
</dbReference>
<keyword evidence="2 4" id="KW-0378">Hydrolase</keyword>
<dbReference type="OrthoDB" id="9802627at2"/>
<feature type="signal peptide" evidence="3">
    <location>
        <begin position="1"/>
        <end position="21"/>
    </location>
</feature>
<dbReference type="SUPFAM" id="SSF56601">
    <property type="entry name" value="beta-lactamase/transpeptidase-like"/>
    <property type="match status" value="1"/>
</dbReference>
<dbReference type="PANTHER" id="PTHR30023:SF0">
    <property type="entry name" value="PENICILLIN-SENSITIVE CARBOXYPEPTIDASE A"/>
    <property type="match status" value="1"/>
</dbReference>
<dbReference type="EMBL" id="RRCF01000001">
    <property type="protein sequence ID" value="RRJ22878.1"/>
    <property type="molecule type" value="Genomic_DNA"/>
</dbReference>
<feature type="chain" id="PRO_5018588077" evidence="3">
    <location>
        <begin position="22"/>
        <end position="509"/>
    </location>
</feature>
<protein>
    <submittedName>
        <fullName evidence="4">D-alanyl-D-alanine carboxypeptidase/D-alanyl-D-alanine-endopeptidase</fullName>
        <ecNumber evidence="4">3.4.16.4</ecNumber>
    </submittedName>
</protein>
<dbReference type="Proteomes" id="UP000276260">
    <property type="component" value="Unassembled WGS sequence"/>
</dbReference>
<evidence type="ECO:0000256" key="3">
    <source>
        <dbReference type="SAM" id="SignalP"/>
    </source>
</evidence>
<name>A0A3P3QQ29_9GAMM</name>
<evidence type="ECO:0000256" key="1">
    <source>
        <dbReference type="ARBA" id="ARBA00006096"/>
    </source>
</evidence>
<accession>A0A3P3QQ29</accession>
<dbReference type="RefSeq" id="WP_046520394.1">
    <property type="nucleotide sequence ID" value="NZ_LAVS01000034.1"/>
</dbReference>
<dbReference type="InterPro" id="IPR000667">
    <property type="entry name" value="Peptidase_S13"/>
</dbReference>
<dbReference type="InterPro" id="IPR012338">
    <property type="entry name" value="Beta-lactam/transpept-like"/>
</dbReference>
<dbReference type="GO" id="GO:0009002">
    <property type="term" value="F:serine-type D-Ala-D-Ala carboxypeptidase activity"/>
    <property type="evidence" value="ECO:0007669"/>
    <property type="project" value="UniProtKB-EC"/>
</dbReference>
<keyword evidence="5" id="KW-1185">Reference proteome</keyword>
<dbReference type="PANTHER" id="PTHR30023">
    <property type="entry name" value="D-ALANYL-D-ALANINE CARBOXYPEPTIDASE"/>
    <property type="match status" value="1"/>
</dbReference>
<comment type="similarity">
    <text evidence="1">Belongs to the peptidase S13 family.</text>
</comment>
<reference evidence="4 5" key="1">
    <citation type="submission" date="2018-11" db="EMBL/GenBank/DDBJ databases">
        <title>Draft genome analysis of Rheinheimera mesophila isolated from an industrial waste site.</title>
        <authorList>
            <person name="Yu Q."/>
            <person name="Qi Y."/>
            <person name="Zhang H."/>
            <person name="Lu Y."/>
            <person name="Pu J."/>
        </authorList>
    </citation>
    <scope>NUCLEOTIDE SEQUENCE [LARGE SCALE GENOMIC DNA]</scope>
    <source>
        <strain evidence="4 5">IITR13</strain>
    </source>
</reference>
<keyword evidence="4" id="KW-0121">Carboxypeptidase</keyword>
<sequence>MASLRLHNFSIVLLLASGLNACSTHLPQQTKQQQLMTQLSEQLQQAQLPKQALAFIAYPLDTPTEQLSYQATKAMQPASTMKLLTSIVALEQLGPAYRAKTQLRSYDKPTQNMQQPLVLKGFGDMDLTRQELWSLLQQAYDQGIRRVPAIQIDRSWFNPARPGLTALPFDETPREYYNLLPDALFLQRNMLGIKLQSSADHLTGQLSPAVQGLELITSQVRLTDSDCAAWYPDPARLAFERQPDRLHLIIKGEFPKNCQKTDYLQLIHRTDFSRLVVQQLWQQISGQAQVPVFEQTATEATLLLAEHQSRSLAEVLRDVNKSSDNALTRQLYLTLGATKTSHNHQQTADSAEQQVRNYLHRIGLDHSSLVLENGSGLSRNERISPKLMAAVLQHAFGAQYQPELLSSLPLAGVDGTLKRRLTQEQTQGKARLKTGTLRNVTALAGFVTDQSGRHWVVASFINHPNASRGRQVLDQLITWLSLQSALSPSLRQNQAGLRLLGSGLQAARP</sequence>
<gene>
    <name evidence="4" type="primary">dacB</name>
    <name evidence="4" type="ORF">EIK76_01990</name>
</gene>
<dbReference type="NCBIfam" id="TIGR00666">
    <property type="entry name" value="PBP4"/>
    <property type="match status" value="1"/>
</dbReference>